<reference evidence="2 3" key="1">
    <citation type="submission" date="2022-05" db="EMBL/GenBank/DDBJ databases">
        <authorList>
            <person name="Jo J.-H."/>
            <person name="Im W.-T."/>
        </authorList>
    </citation>
    <scope>NUCLEOTIDE SEQUENCE [LARGE SCALE GENOMIC DNA]</scope>
    <source>
        <strain evidence="2 3">NSE70-1</strain>
    </source>
</reference>
<dbReference type="InterPro" id="IPR050256">
    <property type="entry name" value="Glycosyltransferase_2"/>
</dbReference>
<dbReference type="InterPro" id="IPR001173">
    <property type="entry name" value="Glyco_trans_2-like"/>
</dbReference>
<accession>A0ABT0RT68</accession>
<evidence type="ECO:0000313" key="3">
    <source>
        <dbReference type="Proteomes" id="UP001203410"/>
    </source>
</evidence>
<dbReference type="InterPro" id="IPR029044">
    <property type="entry name" value="Nucleotide-diphossugar_trans"/>
</dbReference>
<comment type="caution">
    <text evidence="2">The sequence shown here is derived from an EMBL/GenBank/DDBJ whole genome shotgun (WGS) entry which is preliminary data.</text>
</comment>
<feature type="domain" description="Glycosyltransferase 2-like" evidence="1">
    <location>
        <begin position="9"/>
        <end position="167"/>
    </location>
</feature>
<dbReference type="PANTHER" id="PTHR48090">
    <property type="entry name" value="UNDECAPRENYL-PHOSPHATE 4-DEOXY-4-FORMAMIDO-L-ARABINOSE TRANSFERASE-RELATED"/>
    <property type="match status" value="1"/>
</dbReference>
<dbReference type="Proteomes" id="UP001203410">
    <property type="component" value="Unassembled WGS sequence"/>
</dbReference>
<gene>
    <name evidence="2" type="ORF">LZ496_05365</name>
</gene>
<dbReference type="EMBL" id="JAMGBA010000001">
    <property type="protein sequence ID" value="MCL6698210.1"/>
    <property type="molecule type" value="Genomic_DNA"/>
</dbReference>
<name>A0ABT0RT68_9SPHN</name>
<proteinExistence type="predicted"/>
<dbReference type="CDD" id="cd04179">
    <property type="entry name" value="DPM_DPG-synthase_like"/>
    <property type="match status" value="1"/>
</dbReference>
<dbReference type="RefSeq" id="WP_249903557.1">
    <property type="nucleotide sequence ID" value="NZ_JAMGBA010000001.1"/>
</dbReference>
<evidence type="ECO:0000259" key="1">
    <source>
        <dbReference type="Pfam" id="PF00535"/>
    </source>
</evidence>
<evidence type="ECO:0000313" key="2">
    <source>
        <dbReference type="EMBL" id="MCL6698210.1"/>
    </source>
</evidence>
<dbReference type="SUPFAM" id="SSF53448">
    <property type="entry name" value="Nucleotide-diphospho-sugar transferases"/>
    <property type="match status" value="1"/>
</dbReference>
<keyword evidence="3" id="KW-1185">Reference proteome</keyword>
<dbReference type="Gene3D" id="3.90.550.10">
    <property type="entry name" value="Spore Coat Polysaccharide Biosynthesis Protein SpsA, Chain A"/>
    <property type="match status" value="1"/>
</dbReference>
<protein>
    <submittedName>
        <fullName evidence="2">Glycosyltransferase family 2 protein</fullName>
    </submittedName>
</protein>
<sequence>MIDGRKVAVVLPAYNAAKTLEQTFAEIPTDIVDDVILVDDASTDLTVRVAERLGIHTVIHARNAGYGANQKTCYSAALSRGADIVVMLHPDYQYSPRLLTAMAGMIASGHYDAVMASRILGGGALTGGMPRYKYIANRFLTAVQNLLMGAKLSEYHTGYRAWSRDVLTRLPLAACSDDFVFDNEMVAQAMWAGFKVGEISCPTKYFPEASSINFRRSCIYGLGVLRTALVYRLCRWKLWASPLYAKDAAPLSFPSSSVPSMTIAEPIGRARAA</sequence>
<dbReference type="Pfam" id="PF00535">
    <property type="entry name" value="Glycos_transf_2"/>
    <property type="match status" value="1"/>
</dbReference>
<organism evidence="2 3">
    <name type="scientific">Sphingomonas caseinilyticus</name>
    <dbReference type="NCBI Taxonomy" id="2908205"/>
    <lineage>
        <taxon>Bacteria</taxon>
        <taxon>Pseudomonadati</taxon>
        <taxon>Pseudomonadota</taxon>
        <taxon>Alphaproteobacteria</taxon>
        <taxon>Sphingomonadales</taxon>
        <taxon>Sphingomonadaceae</taxon>
        <taxon>Sphingomonas</taxon>
    </lineage>
</organism>
<dbReference type="PANTHER" id="PTHR48090:SF7">
    <property type="entry name" value="RFBJ PROTEIN"/>
    <property type="match status" value="1"/>
</dbReference>